<keyword evidence="2" id="KW-0812">Transmembrane</keyword>
<dbReference type="RefSeq" id="WP_143784026.1">
    <property type="nucleotide sequence ID" value="NZ_CP041616.1"/>
</dbReference>
<gene>
    <name evidence="3" type="ORF">FNH13_14205</name>
</gene>
<feature type="transmembrane region" description="Helical" evidence="2">
    <location>
        <begin position="54"/>
        <end position="74"/>
    </location>
</feature>
<proteinExistence type="predicted"/>
<dbReference type="InterPro" id="IPR025327">
    <property type="entry name" value="DUF4233"/>
</dbReference>
<evidence type="ECO:0000313" key="3">
    <source>
        <dbReference type="EMBL" id="QDO89339.1"/>
    </source>
</evidence>
<evidence type="ECO:0000256" key="2">
    <source>
        <dbReference type="SAM" id="Phobius"/>
    </source>
</evidence>
<dbReference type="AlphaFoldDB" id="A0A516GCU1"/>
<feature type="transmembrane region" description="Helical" evidence="2">
    <location>
        <begin position="20"/>
        <end position="42"/>
    </location>
</feature>
<dbReference type="Proteomes" id="UP000315395">
    <property type="component" value="Chromosome"/>
</dbReference>
<dbReference type="OrthoDB" id="3267755at2"/>
<keyword evidence="4" id="KW-1185">Reference proteome</keyword>
<name>A0A516GCU1_9MICO</name>
<protein>
    <submittedName>
        <fullName evidence="3">DUF4233 domain-containing protein</fullName>
    </submittedName>
</protein>
<feature type="compositionally biased region" description="Basic and acidic residues" evidence="1">
    <location>
        <begin position="154"/>
        <end position="175"/>
    </location>
</feature>
<evidence type="ECO:0000256" key="1">
    <source>
        <dbReference type="SAM" id="MobiDB-lite"/>
    </source>
</evidence>
<evidence type="ECO:0000313" key="4">
    <source>
        <dbReference type="Proteomes" id="UP000315395"/>
    </source>
</evidence>
<keyword evidence="2" id="KW-0472">Membrane</keyword>
<reference evidence="3 4" key="1">
    <citation type="submission" date="2019-07" db="EMBL/GenBank/DDBJ databases">
        <title>complete genome sequencing of Ornithinimicrobium sp. H23M54.</title>
        <authorList>
            <person name="Bae J.-W."/>
            <person name="Lee S.-Y."/>
        </authorList>
    </citation>
    <scope>NUCLEOTIDE SEQUENCE [LARGE SCALE GENOMIC DNA]</scope>
    <source>
        <strain evidence="3 4">H23M54</strain>
    </source>
</reference>
<dbReference type="KEGG" id="orz:FNH13_14205"/>
<accession>A0A516GCU1</accession>
<dbReference type="Pfam" id="PF14017">
    <property type="entry name" value="DUF4233"/>
    <property type="match status" value="1"/>
</dbReference>
<feature type="region of interest" description="Disordered" evidence="1">
    <location>
        <begin position="132"/>
        <end position="188"/>
    </location>
</feature>
<feature type="compositionally biased region" description="Polar residues" evidence="1">
    <location>
        <begin position="176"/>
        <end position="188"/>
    </location>
</feature>
<dbReference type="EMBL" id="CP041616">
    <property type="protein sequence ID" value="QDO89339.1"/>
    <property type="molecule type" value="Genomic_DNA"/>
</dbReference>
<keyword evidence="2" id="KW-1133">Transmembrane helix</keyword>
<sequence length="188" mass="20223">MTWLHHVRLSGVPEKATRRLASIVLGGLSLALFFGGLAGRQLELSADGDTQRANLLLIGGSVLAVLAIVAAGSMRRPWGLTLGWVVMGLTALSTLALTAMGIVAVIFGALWVLALVQGPSMEQMTRDWIAEHGPLHPDEQPQDNDPAHGMAENHPTEHTDQQNVRPREQRNHSENAGDTNETTTKMGD</sequence>
<organism evidence="3 4">
    <name type="scientific">Ornithinimicrobium ciconiae</name>
    <dbReference type="NCBI Taxonomy" id="2594265"/>
    <lineage>
        <taxon>Bacteria</taxon>
        <taxon>Bacillati</taxon>
        <taxon>Actinomycetota</taxon>
        <taxon>Actinomycetes</taxon>
        <taxon>Micrococcales</taxon>
        <taxon>Ornithinimicrobiaceae</taxon>
        <taxon>Ornithinimicrobium</taxon>
    </lineage>
</organism>
<feature type="transmembrane region" description="Helical" evidence="2">
    <location>
        <begin position="94"/>
        <end position="116"/>
    </location>
</feature>